<keyword evidence="1" id="KW-0472">Membrane</keyword>
<evidence type="ECO:0008006" key="5">
    <source>
        <dbReference type="Google" id="ProtNLM"/>
    </source>
</evidence>
<evidence type="ECO:0000313" key="3">
    <source>
        <dbReference type="EMBL" id="RBM01704.1"/>
    </source>
</evidence>
<dbReference type="RefSeq" id="WP_113607026.1">
    <property type="nucleotide sequence ID" value="NZ_POAF01000003.1"/>
</dbReference>
<evidence type="ECO:0000256" key="1">
    <source>
        <dbReference type="SAM" id="Phobius"/>
    </source>
</evidence>
<feature type="chain" id="PRO_5016810407" description="TPM domain-containing protein" evidence="2">
    <location>
        <begin position="34"/>
        <end position="515"/>
    </location>
</feature>
<accession>A0A365YI57</accession>
<dbReference type="Proteomes" id="UP000252167">
    <property type="component" value="Unassembled WGS sequence"/>
</dbReference>
<feature type="signal peptide" evidence="2">
    <location>
        <begin position="1"/>
        <end position="33"/>
    </location>
</feature>
<protein>
    <recommendedName>
        <fullName evidence="5">TPM domain-containing protein</fullName>
    </recommendedName>
</protein>
<gene>
    <name evidence="3" type="ORF">C1H84_07640</name>
</gene>
<comment type="caution">
    <text evidence="3">The sequence shown here is derived from an EMBL/GenBank/DDBJ whole genome shotgun (WGS) entry which is preliminary data.</text>
</comment>
<keyword evidence="2" id="KW-0732">Signal</keyword>
<name>A0A365YI57_9MICC</name>
<organism evidence="3 4">
    <name type="scientific">Glutamicibacter soli</name>
    <dbReference type="NCBI Taxonomy" id="453836"/>
    <lineage>
        <taxon>Bacteria</taxon>
        <taxon>Bacillati</taxon>
        <taxon>Actinomycetota</taxon>
        <taxon>Actinomycetes</taxon>
        <taxon>Micrococcales</taxon>
        <taxon>Micrococcaceae</taxon>
        <taxon>Glutamicibacter</taxon>
    </lineage>
</organism>
<keyword evidence="1" id="KW-1133">Transmembrane helix</keyword>
<dbReference type="AlphaFoldDB" id="A0A365YI57"/>
<proteinExistence type="predicted"/>
<sequence>MTYLLSTARRTATALLVLLLLVLGGFLAAPAMADEQIYEPIYPVGPSDAPSKGQDEDKGKGTIRVPDLVAEEGDFHLAVIDSVQSQIDNQKVLDAVRETMGQTNANIVVGVDAADNAMEGGAAQFIRALTLFGPTSYLLLHDDWPDSTDTKGYIQDGWIVIGLMLPDKDGQGAQIAIDKAWNVTGDRSAALSNSVAALRPMMDKEDYTQAVIESVRITTEELKAPKNTLGALLPASSEGKRTVLFVVLGVLGASLTTYVVFRGVRKRQRQSTTERSARAAQLAQQLPQQLRDLESCKLPALSADAGGVIQQRAELLERAIAPLAKAGQEAVHRVSAATAVSRAELERLEVISRCQKELVSACTALNGLLGNSNPSRQRWGSIISAHRQLLDECAQFLDRVDVAPLKAASSVRAHLVTDTDALDEAQQWLDKPMSGRAEPVDMLERLWELRLALASDLDQLLEQATRKRIKVPHELAVHRADRPEGGTRRLDDLATLEQASRQVQRWMDDHPGDKA</sequence>
<evidence type="ECO:0000313" key="4">
    <source>
        <dbReference type="Proteomes" id="UP000252167"/>
    </source>
</evidence>
<reference evidence="3 4" key="1">
    <citation type="submission" date="2018-01" db="EMBL/GenBank/DDBJ databases">
        <title>Glutamicibacter soli strain NHPC-3 Whole genome sequence and assembly.</title>
        <authorList>
            <person name="Choudhury P."/>
            <person name="Gupta D."/>
            <person name="Sengupta K."/>
            <person name="Jawed A."/>
            <person name="Sultana N."/>
            <person name="Saha P."/>
        </authorList>
    </citation>
    <scope>NUCLEOTIDE SEQUENCE [LARGE SCALE GENOMIC DNA]</scope>
    <source>
        <strain evidence="3 4">NHPC-3</strain>
    </source>
</reference>
<feature type="transmembrane region" description="Helical" evidence="1">
    <location>
        <begin position="242"/>
        <end position="261"/>
    </location>
</feature>
<dbReference type="EMBL" id="POAF01000003">
    <property type="protein sequence ID" value="RBM01704.1"/>
    <property type="molecule type" value="Genomic_DNA"/>
</dbReference>
<keyword evidence="1" id="KW-0812">Transmembrane</keyword>
<evidence type="ECO:0000256" key="2">
    <source>
        <dbReference type="SAM" id="SignalP"/>
    </source>
</evidence>
<keyword evidence="4" id="KW-1185">Reference proteome</keyword>